<dbReference type="SUPFAM" id="SSF52374">
    <property type="entry name" value="Nucleotidylyl transferase"/>
    <property type="match status" value="1"/>
</dbReference>
<evidence type="ECO:0000256" key="4">
    <source>
        <dbReference type="ARBA" id="ARBA00022642"/>
    </source>
</evidence>
<evidence type="ECO:0000256" key="9">
    <source>
        <dbReference type="ARBA" id="ARBA00023027"/>
    </source>
</evidence>
<evidence type="ECO:0000313" key="13">
    <source>
        <dbReference type="EMBL" id="CBA26359.1"/>
    </source>
</evidence>
<evidence type="ECO:0000256" key="3">
    <source>
        <dbReference type="ARBA" id="ARBA00009014"/>
    </source>
</evidence>
<organism evidence="13">
    <name type="scientific">Curvibacter symbiont subsp. Hydra magnipapillata</name>
    <dbReference type="NCBI Taxonomy" id="667019"/>
    <lineage>
        <taxon>Bacteria</taxon>
        <taxon>Pseudomonadati</taxon>
        <taxon>Pseudomonadota</taxon>
        <taxon>Betaproteobacteria</taxon>
        <taxon>Burkholderiales</taxon>
        <taxon>Comamonadaceae</taxon>
        <taxon>Curvibacter</taxon>
    </lineage>
</organism>
<evidence type="ECO:0000256" key="5">
    <source>
        <dbReference type="ARBA" id="ARBA00022679"/>
    </source>
</evidence>
<evidence type="ECO:0000256" key="8">
    <source>
        <dbReference type="ARBA" id="ARBA00022840"/>
    </source>
</evidence>
<evidence type="ECO:0000256" key="6">
    <source>
        <dbReference type="ARBA" id="ARBA00022695"/>
    </source>
</evidence>
<keyword evidence="13" id="KW-0378">Hydrolase</keyword>
<keyword evidence="5 11" id="KW-0808">Transferase</keyword>
<evidence type="ECO:0000259" key="12">
    <source>
        <dbReference type="Pfam" id="PF01467"/>
    </source>
</evidence>
<accession>C9Y670</accession>
<comment type="function">
    <text evidence="1 11">Catalyzes the reversible adenylation of nicotinate mononucleotide (NaMN) to nicotinic acid adenine dinucleotide (NaAD).</text>
</comment>
<dbReference type="GO" id="GO:0009435">
    <property type="term" value="P:NAD+ biosynthetic process"/>
    <property type="evidence" value="ECO:0007669"/>
    <property type="project" value="UniProtKB-UniRule"/>
</dbReference>
<dbReference type="NCBIfam" id="NF000840">
    <property type="entry name" value="PRK00071.1-3"/>
    <property type="match status" value="1"/>
</dbReference>
<evidence type="ECO:0000256" key="10">
    <source>
        <dbReference type="ARBA" id="ARBA00048721"/>
    </source>
</evidence>
<dbReference type="NCBIfam" id="TIGR00482">
    <property type="entry name" value="nicotinate (nicotinamide) nucleotide adenylyltransferase"/>
    <property type="match status" value="1"/>
</dbReference>
<evidence type="ECO:0000256" key="1">
    <source>
        <dbReference type="ARBA" id="ARBA00002324"/>
    </source>
</evidence>
<protein>
    <recommendedName>
        <fullName evidence="11">Probable nicotinate-nucleotide adenylyltransferase</fullName>
        <ecNumber evidence="11">2.7.7.18</ecNumber>
    </recommendedName>
    <alternativeName>
        <fullName evidence="11">Deamido-NAD(+) diphosphorylase</fullName>
    </alternativeName>
    <alternativeName>
        <fullName evidence="11">Deamido-NAD(+) pyrophosphorylase</fullName>
    </alternativeName>
    <alternativeName>
        <fullName evidence="11">Nicotinate mononucleotide adenylyltransferase</fullName>
        <shortName evidence="11">NaMN adenylyltransferase</shortName>
    </alternativeName>
</protein>
<dbReference type="CDD" id="cd02165">
    <property type="entry name" value="NMNAT"/>
    <property type="match status" value="1"/>
</dbReference>
<dbReference type="PANTHER" id="PTHR39321">
    <property type="entry name" value="NICOTINATE-NUCLEOTIDE ADENYLYLTRANSFERASE-RELATED"/>
    <property type="match status" value="1"/>
</dbReference>
<comment type="similarity">
    <text evidence="3 11">Belongs to the NadD family.</text>
</comment>
<dbReference type="InterPro" id="IPR014729">
    <property type="entry name" value="Rossmann-like_a/b/a_fold"/>
</dbReference>
<dbReference type="HAMAP" id="MF_00244">
    <property type="entry name" value="NaMN_adenylyltr"/>
    <property type="match status" value="1"/>
</dbReference>
<keyword evidence="6 11" id="KW-0548">Nucleotidyltransferase</keyword>
<dbReference type="EMBL" id="FN543101">
    <property type="protein sequence ID" value="CBA26359.1"/>
    <property type="molecule type" value="Genomic_DNA"/>
</dbReference>
<dbReference type="GO" id="GO:0016787">
    <property type="term" value="F:hydrolase activity"/>
    <property type="evidence" value="ECO:0007669"/>
    <property type="project" value="UniProtKB-KW"/>
</dbReference>
<keyword evidence="8 11" id="KW-0067">ATP-binding</keyword>
<dbReference type="PANTHER" id="PTHR39321:SF3">
    <property type="entry name" value="PHOSPHOPANTETHEINE ADENYLYLTRANSFERASE"/>
    <property type="match status" value="1"/>
</dbReference>
<gene>
    <name evidence="11 13" type="primary">nadD</name>
    <name evidence="13" type="ORF">Csp_E34470</name>
</gene>
<dbReference type="GO" id="GO:0005524">
    <property type="term" value="F:ATP binding"/>
    <property type="evidence" value="ECO:0007669"/>
    <property type="project" value="UniProtKB-KW"/>
</dbReference>
<evidence type="ECO:0000256" key="11">
    <source>
        <dbReference type="HAMAP-Rule" id="MF_00244"/>
    </source>
</evidence>
<comment type="pathway">
    <text evidence="2 11">Cofactor biosynthesis; NAD(+) biosynthesis; deamido-NAD(+) from nicotinate D-ribonucleotide: step 1/1.</text>
</comment>
<dbReference type="NCBIfam" id="TIGR00125">
    <property type="entry name" value="cyt_tran_rel"/>
    <property type="match status" value="1"/>
</dbReference>
<keyword evidence="9 11" id="KW-0520">NAD</keyword>
<comment type="catalytic activity">
    <reaction evidence="10 11">
        <text>nicotinate beta-D-ribonucleotide + ATP + H(+) = deamido-NAD(+) + diphosphate</text>
        <dbReference type="Rhea" id="RHEA:22860"/>
        <dbReference type="ChEBI" id="CHEBI:15378"/>
        <dbReference type="ChEBI" id="CHEBI:30616"/>
        <dbReference type="ChEBI" id="CHEBI:33019"/>
        <dbReference type="ChEBI" id="CHEBI:57502"/>
        <dbReference type="ChEBI" id="CHEBI:58437"/>
        <dbReference type="EC" id="2.7.7.18"/>
    </reaction>
</comment>
<reference evidence="13" key="1">
    <citation type="journal article" date="2010" name="Nature">
        <title>The Dynamic genome of Hydra.</title>
        <authorList>
            <person name="Chapman J.A."/>
            <person name="Kirkness E.F."/>
            <person name="Simakov O."/>
            <person name="Hampson S.E."/>
            <person name="Mitros T."/>
            <person name="Weinmaier T."/>
            <person name="Rattei T."/>
            <person name="Balasubramanian P.G."/>
            <person name="Borman J."/>
            <person name="Busam D."/>
            <person name="Disbennett K."/>
            <person name="Pfannkoch C."/>
            <person name="Sumin N."/>
            <person name="Sutton G."/>
            <person name="Viswanathan L."/>
            <person name="Walenz B."/>
            <person name="Goodstein D.M."/>
            <person name="Hellsten U."/>
            <person name="Kawashima T."/>
            <person name="Prochnik S.E."/>
            <person name="Putnam N.H."/>
            <person name="Shu S."/>
            <person name="Blumberg B."/>
            <person name="Dana C.E."/>
            <person name="Gee L."/>
            <person name="Kibler D.F."/>
            <person name="Law L."/>
            <person name="Lindgens D."/>
            <person name="Martinez D.E."/>
            <person name="Peng J."/>
            <person name="Wigge P.A."/>
            <person name="Bertulat B."/>
            <person name="Guder C."/>
            <person name="Nakamura Y."/>
            <person name="Ozbek S."/>
            <person name="Watanabe H."/>
            <person name="Khalturin K."/>
            <person name="Hemmrich G."/>
            <person name="Franke A."/>
            <person name="Augustin R."/>
            <person name="Fraune S."/>
            <person name="Hayakawa E."/>
            <person name="Hayakawa S."/>
            <person name="Hirose M."/>
            <person name="Hwang J."/>
            <person name="Ikeo K."/>
            <person name="Nishimiya-Fujisawa C."/>
            <person name="Ogura A."/>
            <person name="Takahashi T."/>
            <person name="Steinmetz P.R."/>
            <person name="Zhang X."/>
            <person name="Aufschnaiter R."/>
            <person name="Eder M.K."/>
            <person name="Gorny A.K."/>
            <person name="Salvenmoser W."/>
            <person name="Heimberg A.M."/>
            <person name="Wheeler B.M."/>
            <person name="Peterson K.J."/>
            <person name="Boettger A."/>
            <person name="Tischler P."/>
            <person name="Wolf A."/>
            <person name="Gojobori T."/>
            <person name="Remington K.A."/>
            <person name="Strausberg R.L."/>
            <person name="Venter J."/>
            <person name="Technau U."/>
            <person name="Hobmayer B."/>
            <person name="Bosch T.C."/>
            <person name="Holstein T.W."/>
            <person name="Fujisawa T."/>
            <person name="Bode H.R."/>
            <person name="David C.N."/>
            <person name="Rokhsar D.S."/>
            <person name="Steele R.E."/>
        </authorList>
    </citation>
    <scope>NUCLEOTIDE SEQUENCE</scope>
</reference>
<keyword evidence="7 11" id="KW-0547">Nucleotide-binding</keyword>
<dbReference type="InterPro" id="IPR004821">
    <property type="entry name" value="Cyt_trans-like"/>
</dbReference>
<evidence type="ECO:0000256" key="7">
    <source>
        <dbReference type="ARBA" id="ARBA00022741"/>
    </source>
</evidence>
<evidence type="ECO:0000256" key="2">
    <source>
        <dbReference type="ARBA" id="ARBA00005019"/>
    </source>
</evidence>
<dbReference type="GO" id="GO:0004515">
    <property type="term" value="F:nicotinate-nucleotide adenylyltransferase activity"/>
    <property type="evidence" value="ECO:0007669"/>
    <property type="project" value="UniProtKB-UniRule"/>
</dbReference>
<dbReference type="InterPro" id="IPR005248">
    <property type="entry name" value="NadD/NMNAT"/>
</dbReference>
<dbReference type="AlphaFoldDB" id="C9Y670"/>
<name>C9Y670_CURXX</name>
<dbReference type="UniPathway" id="UPA00253">
    <property type="reaction ID" value="UER00332"/>
</dbReference>
<dbReference type="Gene3D" id="3.40.50.620">
    <property type="entry name" value="HUPs"/>
    <property type="match status" value="1"/>
</dbReference>
<dbReference type="Pfam" id="PF01467">
    <property type="entry name" value="CTP_transf_like"/>
    <property type="match status" value="1"/>
</dbReference>
<sequence length="232" mass="24645">MVLPACCGCRLAGRGADLSLPHGAGLGLTAPATRPLRIGVFGGAFDPPHLGHVALAKAAIAELSLDKLLVIPTGHAWHKARALSPAEHRLAMATLAFADIPEVQVDARETRRTGASYTVDTLRELHAENPGAALHLLIGQDQARALHTWHESEALPALAIICVAARADSTGAKCQFDTFSAEIPGLTVLHMPPMAVSATEIRQRVASGESIAPLVFEPVARYIDQHLLYRPH</sequence>
<proteinExistence type="inferred from homology"/>
<feature type="domain" description="Cytidyltransferase-like" evidence="12">
    <location>
        <begin position="40"/>
        <end position="204"/>
    </location>
</feature>
<dbReference type="EC" id="2.7.7.18" evidence="11"/>
<keyword evidence="4 11" id="KW-0662">Pyridine nucleotide biosynthesis</keyword>